<feature type="transmembrane region" description="Helical" evidence="2">
    <location>
        <begin position="238"/>
        <end position="261"/>
    </location>
</feature>
<evidence type="ECO:0000313" key="4">
    <source>
        <dbReference type="Proteomes" id="UP001558353"/>
    </source>
</evidence>
<proteinExistence type="predicted"/>
<comment type="caution">
    <text evidence="3">The sequence shown here is derived from an EMBL/GenBank/DDBJ whole genome shotgun (WGS) entry which is preliminary data.</text>
</comment>
<accession>A0ABV3UUJ9</accession>
<evidence type="ECO:0000313" key="3">
    <source>
        <dbReference type="EMBL" id="MEX3528875.1"/>
    </source>
</evidence>
<dbReference type="Proteomes" id="UP001558353">
    <property type="component" value="Unassembled WGS sequence"/>
</dbReference>
<protein>
    <submittedName>
        <fullName evidence="3">Uncharacterized protein</fullName>
    </submittedName>
</protein>
<evidence type="ECO:0000256" key="1">
    <source>
        <dbReference type="SAM" id="MobiDB-lite"/>
    </source>
</evidence>
<feature type="transmembrane region" description="Helical" evidence="2">
    <location>
        <begin position="281"/>
        <end position="307"/>
    </location>
</feature>
<keyword evidence="4" id="KW-1185">Reference proteome</keyword>
<evidence type="ECO:0000256" key="2">
    <source>
        <dbReference type="SAM" id="Phobius"/>
    </source>
</evidence>
<gene>
    <name evidence="3" type="ORF">VVR64_07330</name>
</gene>
<organism evidence="3 4">
    <name type="scientific">Corynebacterium xerosis</name>
    <dbReference type="NCBI Taxonomy" id="1725"/>
    <lineage>
        <taxon>Bacteria</taxon>
        <taxon>Bacillati</taxon>
        <taxon>Actinomycetota</taxon>
        <taxon>Actinomycetes</taxon>
        <taxon>Mycobacteriales</taxon>
        <taxon>Corynebacteriaceae</taxon>
        <taxon>Corynebacterium</taxon>
    </lineage>
</organism>
<dbReference type="RefSeq" id="WP_368522519.1">
    <property type="nucleotide sequence ID" value="NZ_JAYWMA010000007.1"/>
</dbReference>
<sequence>MSSNQESLSQRLRTLEETVSSRLPSPPPNDDSENSISEFVSATTLVTLVEQSQEQSQEQSKLLSQQMSEMIVGVRNQNSTVKSALDLLGKHQQVTLPNGTQMSSDDFETMKSGQAVVAEARRLISSSDKLIAALEAAGTPTITVDTRQLAHRATHDLDKRLSHAVGQSVSGAAQQLQQASADTVAQIDTAASKAATTVAKRLAQASQHLDQVNKAADRTEKRVKNISAWMPWSNLGRILAALVPFVLAVLVISGVTHTVVVDVLGLPILSVWLWSQMVAASTWWATLLWATAGLSSVAGLLWVLYAVGRWLRGHYQGWR</sequence>
<feature type="region of interest" description="Disordered" evidence="1">
    <location>
        <begin position="1"/>
        <end position="35"/>
    </location>
</feature>
<keyword evidence="2" id="KW-0812">Transmembrane</keyword>
<reference evidence="3 4" key="1">
    <citation type="journal article" date="2024" name="Fungal Genet. Biol.">
        <title>The porcine skin microbiome exhibits broad fungal antagonism.</title>
        <authorList>
            <person name="De La Cruz K.F."/>
            <person name="Townsend E.C."/>
            <person name="Alex Cheong J.Z."/>
            <person name="Salamzade R."/>
            <person name="Liu A."/>
            <person name="Sandstrom S."/>
            <person name="Davila E."/>
            <person name="Huang L."/>
            <person name="Xu K.H."/>
            <person name="Wu S.Y."/>
            <person name="Meudt J.J."/>
            <person name="Shanmuganayagam D."/>
            <person name="Gibson A.L.F."/>
            <person name="Kalan L.R."/>
        </authorList>
    </citation>
    <scope>NUCLEOTIDE SEQUENCE [LARGE SCALE GENOMIC DNA]</scope>
    <source>
        <strain evidence="3 4">LK2569</strain>
    </source>
</reference>
<keyword evidence="2" id="KW-0472">Membrane</keyword>
<name>A0ABV3UUJ9_9CORY</name>
<keyword evidence="2" id="KW-1133">Transmembrane helix</keyword>
<dbReference type="EMBL" id="JAYWMA010000007">
    <property type="protein sequence ID" value="MEX3528875.1"/>
    <property type="molecule type" value="Genomic_DNA"/>
</dbReference>
<feature type="compositionally biased region" description="Polar residues" evidence="1">
    <location>
        <begin position="1"/>
        <end position="23"/>
    </location>
</feature>